<keyword evidence="2" id="KW-1185">Reference proteome</keyword>
<evidence type="ECO:0000313" key="2">
    <source>
        <dbReference type="Proteomes" id="UP000280955"/>
    </source>
</evidence>
<gene>
    <name evidence="1" type="ORF">BDD30_1298</name>
</gene>
<proteinExistence type="predicted"/>
<protein>
    <submittedName>
        <fullName evidence="1">Uncharacterized protein</fullName>
    </submittedName>
</protein>
<comment type="caution">
    <text evidence="1">The sequence shown here is derived from an EMBL/GenBank/DDBJ whole genome shotgun (WGS) entry which is preliminary data.</text>
</comment>
<accession>A0ABX9SU81</accession>
<sequence>MKWHLEIGTLTVALLPIGNTPNNKNNENNRLFLFDWPIAILAFFYLGSSSNI</sequence>
<name>A0ABX9SU81_9GAMM</name>
<dbReference type="EMBL" id="RBLJ01000001">
    <property type="protein sequence ID" value="RKS66948.1"/>
    <property type="molecule type" value="Genomic_DNA"/>
</dbReference>
<organism evidence="1 2">
    <name type="scientific">Photorhabdus asymbiotica</name>
    <dbReference type="NCBI Taxonomy" id="291112"/>
    <lineage>
        <taxon>Bacteria</taxon>
        <taxon>Pseudomonadati</taxon>
        <taxon>Pseudomonadota</taxon>
        <taxon>Gammaproteobacteria</taxon>
        <taxon>Enterobacterales</taxon>
        <taxon>Morganellaceae</taxon>
        <taxon>Photorhabdus</taxon>
    </lineage>
</organism>
<evidence type="ECO:0000313" key="1">
    <source>
        <dbReference type="EMBL" id="RKS66948.1"/>
    </source>
</evidence>
<reference evidence="1 2" key="1">
    <citation type="submission" date="2018-10" db="EMBL/GenBank/DDBJ databases">
        <title>Genomic Encyclopedia of Archaeal and Bacterial Type Strains, Phase II (KMG-II): from individual species to whole genera.</title>
        <authorList>
            <person name="Goeker M."/>
        </authorList>
    </citation>
    <scope>NUCLEOTIDE SEQUENCE [LARGE SCALE GENOMIC DNA]</scope>
    <source>
        <strain evidence="1 2">DSM 15149</strain>
    </source>
</reference>
<dbReference type="Proteomes" id="UP000280955">
    <property type="component" value="Unassembled WGS sequence"/>
</dbReference>